<accession>A0A8X6JNH2</accession>
<feature type="non-terminal residue" evidence="1">
    <location>
        <position position="39"/>
    </location>
</feature>
<keyword evidence="2" id="KW-1185">Reference proteome</keyword>
<organism evidence="1 2">
    <name type="scientific">Trichonephila clavata</name>
    <name type="common">Joro spider</name>
    <name type="synonym">Nephila clavata</name>
    <dbReference type="NCBI Taxonomy" id="2740835"/>
    <lineage>
        <taxon>Eukaryota</taxon>
        <taxon>Metazoa</taxon>
        <taxon>Ecdysozoa</taxon>
        <taxon>Arthropoda</taxon>
        <taxon>Chelicerata</taxon>
        <taxon>Arachnida</taxon>
        <taxon>Araneae</taxon>
        <taxon>Araneomorphae</taxon>
        <taxon>Entelegynae</taxon>
        <taxon>Araneoidea</taxon>
        <taxon>Nephilidae</taxon>
        <taxon>Trichonephila</taxon>
    </lineage>
</organism>
<comment type="caution">
    <text evidence="1">The sequence shown here is derived from an EMBL/GenBank/DDBJ whole genome shotgun (WGS) entry which is preliminary data.</text>
</comment>
<dbReference type="EMBL" id="BMAO01039607">
    <property type="protein sequence ID" value="GFR32648.1"/>
    <property type="molecule type" value="Genomic_DNA"/>
</dbReference>
<protein>
    <submittedName>
        <fullName evidence="1">Uncharacterized protein</fullName>
    </submittedName>
</protein>
<reference evidence="1" key="1">
    <citation type="submission" date="2020-07" db="EMBL/GenBank/DDBJ databases">
        <title>Multicomponent nature underlies the extraordinary mechanical properties of spider dragline silk.</title>
        <authorList>
            <person name="Kono N."/>
            <person name="Nakamura H."/>
            <person name="Mori M."/>
            <person name="Yoshida Y."/>
            <person name="Ohtoshi R."/>
            <person name="Malay A.D."/>
            <person name="Moran D.A.P."/>
            <person name="Tomita M."/>
            <person name="Numata K."/>
            <person name="Arakawa K."/>
        </authorList>
    </citation>
    <scope>NUCLEOTIDE SEQUENCE</scope>
</reference>
<dbReference type="AlphaFoldDB" id="A0A8X6JNH2"/>
<sequence length="39" mass="4445">KSLTILTDSSVLSHLHELSNFTFQYLPACLFEVEQCAKM</sequence>
<gene>
    <name evidence="1" type="ORF">TNCT_448351</name>
</gene>
<evidence type="ECO:0000313" key="1">
    <source>
        <dbReference type="EMBL" id="GFR32648.1"/>
    </source>
</evidence>
<proteinExistence type="predicted"/>
<evidence type="ECO:0000313" key="2">
    <source>
        <dbReference type="Proteomes" id="UP000887116"/>
    </source>
</evidence>
<name>A0A8X6JNH2_TRICU</name>
<dbReference type="Proteomes" id="UP000887116">
    <property type="component" value="Unassembled WGS sequence"/>
</dbReference>